<evidence type="ECO:0000256" key="2">
    <source>
        <dbReference type="ARBA" id="ARBA00023015"/>
    </source>
</evidence>
<evidence type="ECO:0000313" key="8">
    <source>
        <dbReference type="Proteomes" id="UP000027138"/>
    </source>
</evidence>
<evidence type="ECO:0000256" key="3">
    <source>
        <dbReference type="ARBA" id="ARBA00023082"/>
    </source>
</evidence>
<dbReference type="Gene3D" id="1.10.10.10">
    <property type="entry name" value="Winged helix-like DNA-binding domain superfamily/Winged helix DNA-binding domain"/>
    <property type="match status" value="2"/>
</dbReference>
<dbReference type="PANTHER" id="PTHR30603:SF47">
    <property type="entry name" value="RNA POLYMERASE SIGMA FACTOR SIGD, CHLOROPLASTIC"/>
    <property type="match status" value="1"/>
</dbReference>
<evidence type="ECO:0000313" key="7">
    <source>
        <dbReference type="EMBL" id="KDP43578.1"/>
    </source>
</evidence>
<dbReference type="Pfam" id="PF04545">
    <property type="entry name" value="Sigma70_r4"/>
    <property type="match status" value="1"/>
</dbReference>
<keyword evidence="3" id="KW-0731">Sigma factor</keyword>
<dbReference type="EMBL" id="KK914267">
    <property type="protein sequence ID" value="KDP43578.1"/>
    <property type="molecule type" value="Genomic_DNA"/>
</dbReference>
<dbReference type="GO" id="GO:0003677">
    <property type="term" value="F:DNA binding"/>
    <property type="evidence" value="ECO:0007669"/>
    <property type="project" value="UniProtKB-KW"/>
</dbReference>
<dbReference type="PRINTS" id="PR00046">
    <property type="entry name" value="SIGMA70FCT"/>
</dbReference>
<dbReference type="SUPFAM" id="SSF88659">
    <property type="entry name" value="Sigma3 and sigma4 domains of RNA polymerase sigma factors"/>
    <property type="match status" value="2"/>
</dbReference>
<dbReference type="PROSITE" id="PS00715">
    <property type="entry name" value="SIGMA70_1"/>
    <property type="match status" value="1"/>
</dbReference>
<keyword evidence="2" id="KW-0805">Transcription regulation</keyword>
<dbReference type="GO" id="GO:0016987">
    <property type="term" value="F:sigma factor activity"/>
    <property type="evidence" value="ECO:0007669"/>
    <property type="project" value="UniProtKB-KW"/>
</dbReference>
<dbReference type="InterPro" id="IPR007630">
    <property type="entry name" value="RNA_pol_sigma70_r4"/>
</dbReference>
<keyword evidence="4" id="KW-0238">DNA-binding</keyword>
<dbReference type="Proteomes" id="UP000027138">
    <property type="component" value="Unassembled WGS sequence"/>
</dbReference>
<sequence length="429" mass="48111">MAITVTAITSSSPTIFLTLSSLKNQSQSTSSSFSKFGVSLVSNEATPLTYIAAAAEAVALASAAVQAAREAVQIVSESGEVNDERERNGNGDLVARRKNRRERAVGSDFVAVEEEKNGQNETALFQSSSNGYLSPIEETEFCLCLKDQARLEAARRRIAETQEHEPTLKQLAKALKMRRRSVGKIPCKGRESRRRITYYYKRLVVSIAKSYRGKGLSLQDLIQEGSIGLLRGAERFDPSRGNKLSTYVYWWIREAIITSISNKSRIVRLPGGMREKKKKIAEARIALEKRLGRLPSYDEIAQALNLHISTVRIGFESNRFPVSLDRAMSDQGGMTLQEILPGPDEMMPEYMVKRQLLKQELDKLLQTLSEREAYVLRLTFGLNGQTPQSFEEIGGSLKLCRERVRQINSIALSKLRERSILENLEVYIV</sequence>
<protein>
    <recommendedName>
        <fullName evidence="6">RNA polymerase sigma-70 domain-containing protein</fullName>
    </recommendedName>
</protein>
<dbReference type="InterPro" id="IPR014284">
    <property type="entry name" value="RNA_pol_sigma-70_dom"/>
</dbReference>
<dbReference type="InterPro" id="IPR000943">
    <property type="entry name" value="RNA_pol_sigma70"/>
</dbReference>
<dbReference type="PANTHER" id="PTHR30603">
    <property type="entry name" value="RNA POLYMERASE SIGMA FACTOR RPO"/>
    <property type="match status" value="1"/>
</dbReference>
<accession>A0A067L8J9</accession>
<keyword evidence="8" id="KW-1185">Reference proteome</keyword>
<gene>
    <name evidence="7" type="ORF">JCGZ_16865</name>
</gene>
<dbReference type="InterPro" id="IPR007627">
    <property type="entry name" value="RNA_pol_sigma70_r2"/>
</dbReference>
<name>A0A067L8J9_JATCU</name>
<organism evidence="7 8">
    <name type="scientific">Jatropha curcas</name>
    <name type="common">Barbados nut</name>
    <dbReference type="NCBI Taxonomy" id="180498"/>
    <lineage>
        <taxon>Eukaryota</taxon>
        <taxon>Viridiplantae</taxon>
        <taxon>Streptophyta</taxon>
        <taxon>Embryophyta</taxon>
        <taxon>Tracheophyta</taxon>
        <taxon>Spermatophyta</taxon>
        <taxon>Magnoliopsida</taxon>
        <taxon>eudicotyledons</taxon>
        <taxon>Gunneridae</taxon>
        <taxon>Pentapetalae</taxon>
        <taxon>rosids</taxon>
        <taxon>fabids</taxon>
        <taxon>Malpighiales</taxon>
        <taxon>Euphorbiaceae</taxon>
        <taxon>Crotonoideae</taxon>
        <taxon>Jatropheae</taxon>
        <taxon>Jatropha</taxon>
    </lineage>
</organism>
<evidence type="ECO:0000256" key="4">
    <source>
        <dbReference type="ARBA" id="ARBA00023125"/>
    </source>
</evidence>
<dbReference type="InterPro" id="IPR036388">
    <property type="entry name" value="WH-like_DNA-bd_sf"/>
</dbReference>
<keyword evidence="5" id="KW-0804">Transcription</keyword>
<proteinExistence type="inferred from homology"/>
<dbReference type="InterPro" id="IPR050239">
    <property type="entry name" value="Sigma-70_RNA_pol_init_factors"/>
</dbReference>
<dbReference type="AlphaFoldDB" id="A0A067L8J9"/>
<feature type="domain" description="RNA polymerase sigma-70" evidence="6">
    <location>
        <begin position="220"/>
        <end position="233"/>
    </location>
</feature>
<dbReference type="InterPro" id="IPR013325">
    <property type="entry name" value="RNA_pol_sigma_r2"/>
</dbReference>
<dbReference type="NCBIfam" id="TIGR02937">
    <property type="entry name" value="sigma70-ECF"/>
    <property type="match status" value="1"/>
</dbReference>
<dbReference type="KEGG" id="jcu:105628745"/>
<evidence type="ECO:0000256" key="1">
    <source>
        <dbReference type="ARBA" id="ARBA00007788"/>
    </source>
</evidence>
<comment type="similarity">
    <text evidence="1">Belongs to the sigma-70 factor family.</text>
</comment>
<evidence type="ECO:0000256" key="5">
    <source>
        <dbReference type="ARBA" id="ARBA00023163"/>
    </source>
</evidence>
<reference evidence="7 8" key="1">
    <citation type="journal article" date="2014" name="PLoS ONE">
        <title>Global Analysis of Gene Expression Profiles in Physic Nut (Jatropha curcas L.) Seedlings Exposed to Salt Stress.</title>
        <authorList>
            <person name="Zhang L."/>
            <person name="Zhang C."/>
            <person name="Wu P."/>
            <person name="Chen Y."/>
            <person name="Li M."/>
            <person name="Jiang H."/>
            <person name="Wu G."/>
        </authorList>
    </citation>
    <scope>NUCLEOTIDE SEQUENCE [LARGE SCALE GENOMIC DNA]</scope>
    <source>
        <strain evidence="8">cv. GZQX0401</strain>
        <tissue evidence="7">Young leaves</tissue>
    </source>
</reference>
<dbReference type="SUPFAM" id="SSF88946">
    <property type="entry name" value="Sigma2 domain of RNA polymerase sigma factors"/>
    <property type="match status" value="1"/>
</dbReference>
<dbReference type="OrthoDB" id="206108at2759"/>
<dbReference type="GO" id="GO:0071482">
    <property type="term" value="P:cellular response to light stimulus"/>
    <property type="evidence" value="ECO:0007669"/>
    <property type="project" value="UniProtKB-ARBA"/>
</dbReference>
<dbReference type="InterPro" id="IPR007624">
    <property type="entry name" value="RNA_pol_sigma70_r3"/>
</dbReference>
<evidence type="ECO:0000259" key="6">
    <source>
        <dbReference type="PROSITE" id="PS00715"/>
    </source>
</evidence>
<dbReference type="Pfam" id="PF04542">
    <property type="entry name" value="Sigma70_r2"/>
    <property type="match status" value="1"/>
</dbReference>
<dbReference type="Pfam" id="PF04539">
    <property type="entry name" value="Sigma70_r3"/>
    <property type="match status" value="1"/>
</dbReference>
<dbReference type="Gene3D" id="1.10.601.10">
    <property type="entry name" value="RNA Polymerase Primary Sigma Factor"/>
    <property type="match status" value="1"/>
</dbReference>
<dbReference type="GO" id="GO:0006352">
    <property type="term" value="P:DNA-templated transcription initiation"/>
    <property type="evidence" value="ECO:0007669"/>
    <property type="project" value="InterPro"/>
</dbReference>
<dbReference type="InterPro" id="IPR013324">
    <property type="entry name" value="RNA_pol_sigma_r3/r4-like"/>
</dbReference>
<dbReference type="STRING" id="180498.A0A067L8J9"/>